<dbReference type="EMBL" id="LR862146">
    <property type="protein sequence ID" value="CAD1827299.1"/>
    <property type="molecule type" value="Genomic_DNA"/>
</dbReference>
<evidence type="ECO:0000256" key="4">
    <source>
        <dbReference type="SAM" id="MobiDB-lite"/>
    </source>
</evidence>
<name>A0A6V7P904_ANACO</name>
<accession>A0A6V7P904</accession>
<dbReference type="AlphaFoldDB" id="A0A6V7P904"/>
<keyword evidence="2" id="KW-0804">Transcription</keyword>
<gene>
    <name evidence="5" type="ORF">CB5_LOCUS10510</name>
</gene>
<evidence type="ECO:0000256" key="1">
    <source>
        <dbReference type="ARBA" id="ARBA00007692"/>
    </source>
</evidence>
<dbReference type="PANTHER" id="PTHR13068:SF151">
    <property type="entry name" value="TRANSCRIPTION TERMINATION FACTOR MTERF9, CHLOROPLASTIC"/>
    <property type="match status" value="1"/>
</dbReference>
<feature type="region of interest" description="Disordered" evidence="4">
    <location>
        <begin position="577"/>
        <end position="621"/>
    </location>
</feature>
<keyword evidence="2" id="KW-0806">Transcription termination</keyword>
<dbReference type="SMART" id="SM00733">
    <property type="entry name" value="Mterf"/>
    <property type="match status" value="3"/>
</dbReference>
<reference evidence="5" key="1">
    <citation type="submission" date="2020-07" db="EMBL/GenBank/DDBJ databases">
        <authorList>
            <person name="Lin J."/>
        </authorList>
    </citation>
    <scope>NUCLEOTIDE SEQUENCE</scope>
</reference>
<dbReference type="GO" id="GO:0006353">
    <property type="term" value="P:DNA-templated transcription termination"/>
    <property type="evidence" value="ECO:0007669"/>
    <property type="project" value="UniProtKB-KW"/>
</dbReference>
<dbReference type="InterPro" id="IPR003690">
    <property type="entry name" value="MTERF"/>
</dbReference>
<organism evidence="5">
    <name type="scientific">Ananas comosus var. bracteatus</name>
    <name type="common">red pineapple</name>
    <dbReference type="NCBI Taxonomy" id="296719"/>
    <lineage>
        <taxon>Eukaryota</taxon>
        <taxon>Viridiplantae</taxon>
        <taxon>Streptophyta</taxon>
        <taxon>Embryophyta</taxon>
        <taxon>Tracheophyta</taxon>
        <taxon>Spermatophyta</taxon>
        <taxon>Magnoliopsida</taxon>
        <taxon>Liliopsida</taxon>
        <taxon>Poales</taxon>
        <taxon>Bromeliaceae</taxon>
        <taxon>Bromelioideae</taxon>
        <taxon>Ananas</taxon>
    </lineage>
</organism>
<evidence type="ECO:0000313" key="5">
    <source>
        <dbReference type="EMBL" id="CAD1827299.1"/>
    </source>
</evidence>
<dbReference type="InterPro" id="IPR038538">
    <property type="entry name" value="MTERF_sf"/>
</dbReference>
<dbReference type="GO" id="GO:0003676">
    <property type="term" value="F:nucleic acid binding"/>
    <property type="evidence" value="ECO:0007669"/>
    <property type="project" value="InterPro"/>
</dbReference>
<keyword evidence="3" id="KW-0809">Transit peptide</keyword>
<sequence>MYILQQTRLLGTFGLFVQQFDISLPMEFTLAHSTLVLPNFNLGFMPKIYSRFYICRPTSKEWVKLSNPRTRYHSKGFALIGHGFSPHHYKILQLCWLHFSRSNLVSELFDSVKWNWRWCGETCLDATHYLGLEGPFSVGRSGECRTKSESRWRQIDAKRTPCDARAAFSEGICKTADFPACCTGTRLCCTGTKPARGNACCTGTRVFCTVQATRTDSAALGLAPVPVQEPVYRYKGVGRGQNRCWWKSPVGDFVADVAPRAVRARLLPELCEEAGRGSVFTVLDVALRFDAVEVARSPRRNVGSRRGLVRWIRDFERNPRSPHLPDLVKLVHRTWRSPVDPAEVVLVRGFVRCLDLAFEVGYIGFTPNLIELDRDTLHTRWVAPTSATPESGLCFRVGVAHASWTCSPRTSHCGGSWTVATGQDGCIHSPGDGYAYSPDWIGSDLTFLQLLLPFVFAEPQVSAAAPSADQDRGKAASPYLPQQSPGPWLRGCSCKSPAAASSSSTAAVLQPALEIPRVRDAVGDVGRDSRPQGAAGVPRGHLPTTSSPLASSPTSWRPWSSSTVDVMRERVEFLHASASASTTSTPTRWPRLLRPQERGARPRLPREARRPPRPPRGLAPRLPPVLHASVVADLAPVVKSLRGLDVERQDVPYVLQRYPELLGFKPEGTISTSVAYLYPFFLGMRVGTALKPLVDYLDSLGLPKRILARIIEKRAYVLGYDLEETVKPNVQALLSFGVRKEALPSVIAQFPQILGLPLKAKALRPAVFSA</sequence>
<proteinExistence type="inferred from homology"/>
<feature type="region of interest" description="Disordered" evidence="4">
    <location>
        <begin position="523"/>
        <end position="560"/>
    </location>
</feature>
<comment type="similarity">
    <text evidence="1">Belongs to the mTERF family.</text>
</comment>
<dbReference type="PANTHER" id="PTHR13068">
    <property type="entry name" value="CGI-12 PROTEIN-RELATED"/>
    <property type="match status" value="1"/>
</dbReference>
<feature type="compositionally biased region" description="Low complexity" evidence="4">
    <location>
        <begin position="542"/>
        <end position="560"/>
    </location>
</feature>
<dbReference type="Pfam" id="PF02536">
    <property type="entry name" value="mTERF"/>
    <property type="match status" value="1"/>
</dbReference>
<evidence type="ECO:0008006" key="6">
    <source>
        <dbReference type="Google" id="ProtNLM"/>
    </source>
</evidence>
<keyword evidence="2" id="KW-0805">Transcription regulation</keyword>
<feature type="compositionally biased region" description="Basic and acidic residues" evidence="4">
    <location>
        <begin position="594"/>
        <end position="610"/>
    </location>
</feature>
<dbReference type="Gene3D" id="1.25.70.10">
    <property type="entry name" value="Transcription termination factor 3, mitochondrial"/>
    <property type="match status" value="1"/>
</dbReference>
<protein>
    <recommendedName>
        <fullName evidence="6">Mitochondrial transcription termination factor family protein</fullName>
    </recommendedName>
</protein>
<evidence type="ECO:0000256" key="3">
    <source>
        <dbReference type="ARBA" id="ARBA00022946"/>
    </source>
</evidence>
<evidence type="ECO:0000256" key="2">
    <source>
        <dbReference type="ARBA" id="ARBA00022472"/>
    </source>
</evidence>